<dbReference type="InterPro" id="IPR030395">
    <property type="entry name" value="GP_PDE_dom"/>
</dbReference>
<evidence type="ECO:0000313" key="3">
    <source>
        <dbReference type="Proteomes" id="UP000441354"/>
    </source>
</evidence>
<sequence>MTKQASIFAHRGVSGDYPENTMEAFEAALRSGAAGIELDVQLTKDGELAVIHDEQIDRTTDGIGYIKDFSYDQLKRFDAGSWFSSKFEGSSIPTLKNVFEWAVMPGNDLSINIELKNDQLRYEGMEEKVLDLIQQYKLEDRVIISSFNSESLKKVRSLQKTIEIGYLIIGIPENAVETAKRIGANAIHCQPEFALSSFGQQAIEKGFPLRVYTVNDPHEQNPLLEAGVEVIMSDFPERFMNN</sequence>
<dbReference type="SUPFAM" id="SSF51695">
    <property type="entry name" value="PLC-like phosphodiesterases"/>
    <property type="match status" value="1"/>
</dbReference>
<feature type="domain" description="GP-PDE" evidence="1">
    <location>
        <begin position="5"/>
        <end position="242"/>
    </location>
</feature>
<evidence type="ECO:0000259" key="1">
    <source>
        <dbReference type="PROSITE" id="PS51704"/>
    </source>
</evidence>
<dbReference type="CDD" id="cd08563">
    <property type="entry name" value="GDPD_TtGDE_like"/>
    <property type="match status" value="1"/>
</dbReference>
<gene>
    <name evidence="2" type="ORF">F7732_13985</name>
</gene>
<evidence type="ECO:0000313" key="2">
    <source>
        <dbReference type="EMBL" id="KAB2331778.1"/>
    </source>
</evidence>
<accession>A0A7V7RKI8</accession>
<name>A0A7V7RKI8_9BACI</name>
<dbReference type="InterPro" id="IPR017946">
    <property type="entry name" value="PLC-like_Pdiesterase_TIM-brl"/>
</dbReference>
<organism evidence="2 3">
    <name type="scientific">Bacillus mesophilum</name>
    <dbReference type="NCBI Taxonomy" id="1071718"/>
    <lineage>
        <taxon>Bacteria</taxon>
        <taxon>Bacillati</taxon>
        <taxon>Bacillota</taxon>
        <taxon>Bacilli</taxon>
        <taxon>Bacillales</taxon>
        <taxon>Bacillaceae</taxon>
        <taxon>Bacillus</taxon>
    </lineage>
</organism>
<dbReference type="PANTHER" id="PTHR46211:SF1">
    <property type="entry name" value="GLYCEROPHOSPHODIESTER PHOSPHODIESTERASE, CYTOPLASMIC"/>
    <property type="match status" value="1"/>
</dbReference>
<dbReference type="Pfam" id="PF03009">
    <property type="entry name" value="GDPD"/>
    <property type="match status" value="1"/>
</dbReference>
<reference evidence="2 3" key="1">
    <citation type="journal article" date="2014" name="Arch. Microbiol.">
        <title>Bacillus mesophilum sp. nov., strain IITR-54T, a novel 4-chlorobiphenyl dechlorinating bacterium.</title>
        <authorList>
            <person name="Manickam N."/>
            <person name="Singh N.K."/>
            <person name="Bajaj A."/>
            <person name="Kumar R.M."/>
            <person name="Kaur G."/>
            <person name="Kaur N."/>
            <person name="Bala M."/>
            <person name="Kumar A."/>
            <person name="Mayilraj S."/>
        </authorList>
    </citation>
    <scope>NUCLEOTIDE SEQUENCE [LARGE SCALE GENOMIC DNA]</scope>
    <source>
        <strain evidence="2 3">IITR-54</strain>
    </source>
</reference>
<comment type="caution">
    <text evidence="2">The sequence shown here is derived from an EMBL/GenBank/DDBJ whole genome shotgun (WGS) entry which is preliminary data.</text>
</comment>
<dbReference type="RefSeq" id="WP_151574655.1">
    <property type="nucleotide sequence ID" value="NZ_WBOT01000004.1"/>
</dbReference>
<dbReference type="GO" id="GO:0008081">
    <property type="term" value="F:phosphoric diester hydrolase activity"/>
    <property type="evidence" value="ECO:0007669"/>
    <property type="project" value="InterPro"/>
</dbReference>
<dbReference type="Gene3D" id="3.20.20.190">
    <property type="entry name" value="Phosphatidylinositol (PI) phosphodiesterase"/>
    <property type="match status" value="1"/>
</dbReference>
<dbReference type="AlphaFoldDB" id="A0A7V7RKI8"/>
<protein>
    <submittedName>
        <fullName evidence="2">Glycerophosphodiester phosphodiesterase</fullName>
    </submittedName>
</protein>
<dbReference type="EMBL" id="WBOT01000004">
    <property type="protein sequence ID" value="KAB2331778.1"/>
    <property type="molecule type" value="Genomic_DNA"/>
</dbReference>
<dbReference type="Proteomes" id="UP000441354">
    <property type="component" value="Unassembled WGS sequence"/>
</dbReference>
<dbReference type="OrthoDB" id="384721at2"/>
<proteinExistence type="predicted"/>
<dbReference type="PANTHER" id="PTHR46211">
    <property type="entry name" value="GLYCEROPHOSPHORYL DIESTER PHOSPHODIESTERASE"/>
    <property type="match status" value="1"/>
</dbReference>
<keyword evidence="3" id="KW-1185">Reference proteome</keyword>
<dbReference type="GO" id="GO:0006629">
    <property type="term" value="P:lipid metabolic process"/>
    <property type="evidence" value="ECO:0007669"/>
    <property type="project" value="InterPro"/>
</dbReference>
<dbReference type="PROSITE" id="PS51704">
    <property type="entry name" value="GP_PDE"/>
    <property type="match status" value="1"/>
</dbReference>